<reference evidence="2 3" key="1">
    <citation type="submission" date="2019-10" db="EMBL/GenBank/DDBJ databases">
        <title>Prolixibacter strains distinguished by the presence of nitrate reductase genes were adept at nitrate-dependent anaerobic corrosion of metallic iron and carbon steel.</title>
        <authorList>
            <person name="Iino T."/>
            <person name="Shono N."/>
            <person name="Ito K."/>
            <person name="Nakamura R."/>
            <person name="Sueoka K."/>
            <person name="Harayama S."/>
            <person name="Ohkuma M."/>
        </authorList>
    </citation>
    <scope>NUCLEOTIDE SEQUENCE [LARGE SCALE GENOMIC DNA]</scope>
    <source>
        <strain evidence="2 3">JCM 13498</strain>
    </source>
</reference>
<keyword evidence="1" id="KW-0472">Membrane</keyword>
<evidence type="ECO:0000256" key="1">
    <source>
        <dbReference type="SAM" id="Phobius"/>
    </source>
</evidence>
<keyword evidence="1" id="KW-0812">Transmembrane</keyword>
<proteinExistence type="predicted"/>
<dbReference type="RefSeq" id="WP_027585620.1">
    <property type="nucleotide sequence ID" value="NZ_BLAX01000001.1"/>
</dbReference>
<organism evidence="2 3">
    <name type="scientific">Prolixibacter bellariivorans</name>
    <dbReference type="NCBI Taxonomy" id="314319"/>
    <lineage>
        <taxon>Bacteria</taxon>
        <taxon>Pseudomonadati</taxon>
        <taxon>Bacteroidota</taxon>
        <taxon>Bacteroidia</taxon>
        <taxon>Marinilabiliales</taxon>
        <taxon>Prolixibacteraceae</taxon>
        <taxon>Prolixibacter</taxon>
    </lineage>
</organism>
<protein>
    <submittedName>
        <fullName evidence="2">Uncharacterized protein</fullName>
    </submittedName>
</protein>
<dbReference type="EMBL" id="BLAX01000001">
    <property type="protein sequence ID" value="GET34567.1"/>
    <property type="molecule type" value="Genomic_DNA"/>
</dbReference>
<accession>A0A5M4B4E9</accession>
<evidence type="ECO:0000313" key="3">
    <source>
        <dbReference type="Proteomes" id="UP000391834"/>
    </source>
</evidence>
<dbReference type="Proteomes" id="UP000391834">
    <property type="component" value="Unassembled WGS sequence"/>
</dbReference>
<gene>
    <name evidence="2" type="ORF">PbJCM13498_34300</name>
</gene>
<keyword evidence="3" id="KW-1185">Reference proteome</keyword>
<sequence length="307" mass="34296">MLSFWNKVGFISSVLGIIGFFGGIAIHIISNHSRFSEITLVENEQNFLKVYNSTGIAWTKKFDGQIMKSDIVNLDNNSTKYVLVSIGKNESLSNEDCGYLFCFDEKGNENWSYINNNKPNYNGGSSHKMIIKDFLVGNFIGNENQILLNNGDADGWYQSNITLIDKEGHFISTYWHPGFINKINVIKEKDNSLSIIFYGVNNDLSSLIEGEGYISVIGKLPPIFTGEAPPYAGKSKKGDEIWYFAILPKNNSIQKVSISDLNSDGTNDIAIWTKSGHNIYLDANGEIIGISATDKQNKSKFDLVRIK</sequence>
<comment type="caution">
    <text evidence="2">The sequence shown here is derived from an EMBL/GenBank/DDBJ whole genome shotgun (WGS) entry which is preliminary data.</text>
</comment>
<keyword evidence="1" id="KW-1133">Transmembrane helix</keyword>
<name>A0A5M4B4E9_9BACT</name>
<feature type="transmembrane region" description="Helical" evidence="1">
    <location>
        <begin position="7"/>
        <end position="29"/>
    </location>
</feature>
<evidence type="ECO:0000313" key="2">
    <source>
        <dbReference type="EMBL" id="GET34567.1"/>
    </source>
</evidence>
<dbReference type="AlphaFoldDB" id="A0A5M4B4E9"/>